<feature type="domain" description="Mandelate racemase/muconate lactonizing enzyme C-terminal" evidence="7">
    <location>
        <begin position="143"/>
        <end position="235"/>
    </location>
</feature>
<dbReference type="GO" id="GO:0016854">
    <property type="term" value="F:racemase and epimerase activity"/>
    <property type="evidence" value="ECO:0007669"/>
    <property type="project" value="UniProtKB-ARBA"/>
</dbReference>
<dbReference type="AlphaFoldDB" id="A0A511IZ69"/>
<dbReference type="SUPFAM" id="SSF54826">
    <property type="entry name" value="Enolase N-terminal domain-like"/>
    <property type="match status" value="1"/>
</dbReference>
<comment type="cofactor">
    <cofactor evidence="1">
        <name>a divalent metal cation</name>
        <dbReference type="ChEBI" id="CHEBI:60240"/>
    </cofactor>
</comment>
<reference evidence="8 9" key="1">
    <citation type="submission" date="2019-07" db="EMBL/GenBank/DDBJ databases">
        <title>Whole genome shotgun sequence of Enterococcus villorum NBRC 100699.</title>
        <authorList>
            <person name="Hosoyama A."/>
            <person name="Uohara A."/>
            <person name="Ohji S."/>
            <person name="Ichikawa N."/>
        </authorList>
    </citation>
    <scope>NUCLEOTIDE SEQUENCE [LARGE SCALE GENOMIC DNA]</scope>
    <source>
        <strain evidence="8 9">NBRC 100699</strain>
    </source>
</reference>
<organism evidence="8 9">
    <name type="scientific">Enterococcus villorum</name>
    <dbReference type="NCBI Taxonomy" id="112904"/>
    <lineage>
        <taxon>Bacteria</taxon>
        <taxon>Bacillati</taxon>
        <taxon>Bacillota</taxon>
        <taxon>Bacilli</taxon>
        <taxon>Lactobacillales</taxon>
        <taxon>Enterococcaceae</taxon>
        <taxon>Enterococcus</taxon>
    </lineage>
</organism>
<dbReference type="InterPro" id="IPR013342">
    <property type="entry name" value="Mandelate_racemase_C"/>
</dbReference>
<dbReference type="GO" id="GO:0043748">
    <property type="term" value="F:O-succinylbenzoate synthase activity"/>
    <property type="evidence" value="ECO:0007669"/>
    <property type="project" value="UniProtKB-EC"/>
</dbReference>
<proteinExistence type="predicted"/>
<dbReference type="InterPro" id="IPR029017">
    <property type="entry name" value="Enolase-like_N"/>
</dbReference>
<dbReference type="Proteomes" id="UP000321830">
    <property type="component" value="Unassembled WGS sequence"/>
</dbReference>
<dbReference type="InterPro" id="IPR029065">
    <property type="entry name" value="Enolase_C-like"/>
</dbReference>
<evidence type="ECO:0000313" key="8">
    <source>
        <dbReference type="EMBL" id="GEL90699.1"/>
    </source>
</evidence>
<evidence type="ECO:0000256" key="2">
    <source>
        <dbReference type="ARBA" id="ARBA00022723"/>
    </source>
</evidence>
<dbReference type="GO" id="GO:0009234">
    <property type="term" value="P:menaquinone biosynthetic process"/>
    <property type="evidence" value="ECO:0007669"/>
    <property type="project" value="UniProtKB-UniRule"/>
</dbReference>
<comment type="caution">
    <text evidence="8">The sequence shown here is derived from an EMBL/GenBank/DDBJ whole genome shotgun (WGS) entry which is preliminary data.</text>
</comment>
<evidence type="ECO:0000313" key="9">
    <source>
        <dbReference type="Proteomes" id="UP000321830"/>
    </source>
</evidence>
<dbReference type="InterPro" id="IPR036849">
    <property type="entry name" value="Enolase-like_C_sf"/>
</dbReference>
<dbReference type="NCBIfam" id="TIGR01928">
    <property type="entry name" value="menC_lowGC_arch"/>
    <property type="match status" value="1"/>
</dbReference>
<dbReference type="Gene3D" id="3.20.20.120">
    <property type="entry name" value="Enolase-like C-terminal domain"/>
    <property type="match status" value="1"/>
</dbReference>
<dbReference type="EMBL" id="BJWF01000001">
    <property type="protein sequence ID" value="GEL90699.1"/>
    <property type="molecule type" value="Genomic_DNA"/>
</dbReference>
<name>A0A511IZ69_9ENTE</name>
<dbReference type="CDD" id="cd03317">
    <property type="entry name" value="NAAAR"/>
    <property type="match status" value="1"/>
</dbReference>
<keyword evidence="3" id="KW-0460">Magnesium</keyword>
<evidence type="ECO:0000259" key="7">
    <source>
        <dbReference type="SMART" id="SM00922"/>
    </source>
</evidence>
<dbReference type="SFLD" id="SFLDS00001">
    <property type="entry name" value="Enolase"/>
    <property type="match status" value="1"/>
</dbReference>
<protein>
    <recommendedName>
        <fullName evidence="5 6">o-succinylbenzoate synthase</fullName>
        <ecNumber evidence="5 6">4.2.1.113</ecNumber>
    </recommendedName>
</protein>
<dbReference type="PANTHER" id="PTHR48073">
    <property type="entry name" value="O-SUCCINYLBENZOATE SYNTHASE-RELATED"/>
    <property type="match status" value="1"/>
</dbReference>
<dbReference type="SMART" id="SM00922">
    <property type="entry name" value="MR_MLE"/>
    <property type="match status" value="1"/>
</dbReference>
<accession>A0A511IZ69</accession>
<evidence type="ECO:0000256" key="4">
    <source>
        <dbReference type="ARBA" id="ARBA00023239"/>
    </source>
</evidence>
<dbReference type="UniPathway" id="UPA00079"/>
<gene>
    <name evidence="8" type="primary">menC</name>
    <name evidence="8" type="ORF">EVI01_00360</name>
</gene>
<dbReference type="UniPathway" id="UPA01057">
    <property type="reaction ID" value="UER00165"/>
</dbReference>
<dbReference type="SUPFAM" id="SSF51604">
    <property type="entry name" value="Enolase C-terminal domain-like"/>
    <property type="match status" value="1"/>
</dbReference>
<keyword evidence="4" id="KW-0456">Lyase</keyword>
<sequence>MRLTKISQLQFKLPLVTPFKTSYGTLTEKAFDLLILEDELGNQGIGELVSFQQADYIEETLEMSRLIIKKELIPLLTQHTFTHPLQIHKVFTKVQGNFMAKSALETAYWDLYAKRHNRSLNKYFVGAKTELFVGISLGIQPTLEELLKQTQKYVAQGYQRLKLKIKPGFDVQPLTLLRQEFPDLLLMADANSAYTLQDLPIFLEMDHLNLSMIEQPFDQRDFVDHAFLQKQLKTAICLDENIRTLKDVQTAYELRSCRAINLKIPRVGGLTEALAITKFCREHDLLVWIGGMFESGIGRAINLQFASQDVFTFPGDISASNRYYYDDIVEEKAILKNGKIKVPSGNGHGAILDQQKVFRYCIHEDLLFFG</sequence>
<evidence type="ECO:0000256" key="1">
    <source>
        <dbReference type="ARBA" id="ARBA00001968"/>
    </source>
</evidence>
<dbReference type="InterPro" id="IPR013341">
    <property type="entry name" value="Mandelate_racemase_N_dom"/>
</dbReference>
<evidence type="ECO:0000256" key="5">
    <source>
        <dbReference type="ARBA" id="ARBA00029491"/>
    </source>
</evidence>
<evidence type="ECO:0000256" key="6">
    <source>
        <dbReference type="NCBIfam" id="TIGR01928"/>
    </source>
</evidence>
<dbReference type="EC" id="4.2.1.113" evidence="5 6"/>
<dbReference type="RefSeq" id="WP_010750939.1">
    <property type="nucleotide sequence ID" value="NZ_BJWF01000001.1"/>
</dbReference>
<dbReference type="SFLD" id="SFLDG00180">
    <property type="entry name" value="muconate_cycloisomerase"/>
    <property type="match status" value="1"/>
</dbReference>
<evidence type="ECO:0000256" key="3">
    <source>
        <dbReference type="ARBA" id="ARBA00022842"/>
    </source>
</evidence>
<dbReference type="GO" id="GO:0046872">
    <property type="term" value="F:metal ion binding"/>
    <property type="evidence" value="ECO:0007669"/>
    <property type="project" value="UniProtKB-KW"/>
</dbReference>
<dbReference type="Pfam" id="PF13378">
    <property type="entry name" value="MR_MLE_C"/>
    <property type="match status" value="1"/>
</dbReference>
<dbReference type="SFLD" id="SFLDF00009">
    <property type="entry name" value="o-succinylbenzoate_synthase"/>
    <property type="match status" value="1"/>
</dbReference>
<dbReference type="InterPro" id="IPR010197">
    <property type="entry name" value="OSBS/NAAAR"/>
</dbReference>
<dbReference type="Gene3D" id="3.30.390.10">
    <property type="entry name" value="Enolase-like, N-terminal domain"/>
    <property type="match status" value="1"/>
</dbReference>
<dbReference type="PANTHER" id="PTHR48073:SF5">
    <property type="entry name" value="O-SUCCINYLBENZOATE SYNTHASE"/>
    <property type="match status" value="1"/>
</dbReference>
<keyword evidence="2" id="KW-0479">Metal-binding</keyword>
<dbReference type="Pfam" id="PF02746">
    <property type="entry name" value="MR_MLE_N"/>
    <property type="match status" value="1"/>
</dbReference>